<sequence length="2245" mass="251661">MEVEYEGGVKPLGYKVKAMSRESSSQKAINVLDTDLRTHWSTATNTKEWILLELNHPCLLSHIRIYNKSVLEWEISVGLRYKPETFQKVRPRCEAPRRDMIYPTNYTPCRYVRISCLRGNPIAIFFVQLIGVSVTGLESEFQPVVNYLLPNILSNKQDPHDMHLQLLQDMTNRLFVFLPQLEADLAGFPDTPESNLRFLAMLAGPLYPILHVVNERTTSKPSGNMTDLDVSRSSQLSPALTVSSNFEPRRSRSASPLISSAHRTIVFRPDAIFVLLRKAYKDSDLGSVCRTASRILQKLISPDTEQDVSNPQNETISLSEEKSKLELFSPFTSVDYSNLFGEEFRMLDENWDCSYLNILDMGAVEEGIMHVLYSCASQPVLCSKMAERTSDLWAALPLIQALLPALCPWVSNPFDVVDDTFSQWKQPIVQQALSQIVLTATSATYRSLLHACAGYLASYSPSHARAACVLIDLCSGVLAPWMTQVIAKVDLAMELLEDLLGIIQDAPNSLIRARAALKYIVLALSGHMDDILGKYKEVKHRILFLVEMLEPFLDPVIAVSKSKIAFGDLSSSFPEKQERNCMIALNIIRTAVRKPAVLPSLESEWRHGSVAPSGKSRLGHGCERSGYVGMKARGRSFALEVGTWEVDMRVSDQKLQSMYNTVLLLKEGKKGKKAPGPSVQLHSVLTPLFQRHSALLTTQKLRCLLVLLSILEPHIPLPADVDLCKSILKPAESETASVSPISSNLNGGGAFSKLNSQDESDGKTDVSEISGKFDSVEDRNLLFAPPELQSIILTNFSKNGSVSNSGDISLESKNVAEKHSTHHFPVNFVSEAGLGFQYFNLQADYFQLLNYDDCEIRASEFKRLASDLHSQNEITVESHDAAIDALLLAAECHVNPHFMLSIGSSSKFMDLVNIRESKVLPSHDMLELQSASGKNKTNFETLAHIERKRDKVVFQILLEAAELDRKYHSKVSDGEDVPYSAEGFDDQVIKLSPIDVQYADALTLVRQNQALLCNFLIQRLQRDQISMHEILLQSLVFFLHSGTKLHCPPEHVIDIILKYAEDLNKMLASFNHQQKECSLHLAQERTGVERRWLLLQRLVVASSTGGEEEIFGTNIQNNYHCGNLIPSSAWMQRISQFSGSVYPLVRFLGWMAVSRNAKQYMKDRIFLASDLSEITYLLSIFADDLAVVDNVVNKKLDDATIEGSQVESGSSAKIEFERCNQYHKDRSFSAIYPVLWKLFPNMNRQFETFGEAILEAVGLQLRSVSSTLVPDVLCWFSDLCSWPFSLASSIGSDNLKGYNAKNARAIILYILEAIIVEHMEAMVPETPKLVQVLVSLSSSVYCDVAFIDSALRLLKPIISYSLSKISHDEKLLGGDSCLNFEELCFDVLFNKIKQNNEIKHSSDDRRYNIALAIFILASIFPDLSIRYRRDFLQHLLSWANFAVNESATSFYDYLSAFQNVMDNCKLLLGNTLKAFGGIPLQLPSFPHVNGSVLFDDTIKPNAWFLSDAYHPSSENVHNVERNHSIVDVDQNELPIDDLEGFCNDLVGLIKELNTALERCWNLHHQLTRKLTIASAECFVFSKCLISVSQRYHCAEDDVQNSSLAKSSDLFTHHWRIGLEGLSELILMLQERSCWEVSCSMLDCLLGVPYGFCLDNVVGMICSAIKNVSCSAPKLSWRLQSDKWLSSLIARGIYNSRESEVHLIDLFCTLLAHAEPEQRIIAIKHLAKLLGQCVNGERAVISSKLCTDFVPNKLSVSVPDYFLSHLVSSTWDDVVVLVSSDSSLQIRIHAMALLSNYIPFAESHQLQSFLVAADSIGCLRNAQPSHDGPILQLSLALIACACIHASAEDISLIPRSVWRTVETLGSIKHDGQLGDLEKRTCQLLSRLRDEGAEAKEALKEVLSSSSSKQYDPDFASIRESILQVLSNLTAVHSYFDIFSEKMDQDRMELEEAELELEIIQKEQALPGRMEDSKDGNQIHSLPSSGKDVSRLQQIKECILSLEKSKLKEDIVARRQKKLLMGHARQKYLEEAALQESELLLELDRARAAEMEKELERQRLLEIERAKTRELRHNLDMEKERQTQRELQREIEQAESGRLSRRDFPSSTHNSRPRDRFRERESGRSGNDGSARAGSGSLQPEVASSNSSMAAQPTIVFSGSRTFTGQPPTILQSRDRQDDSGSIYEENIDGSRDSGDTGSAGDPELISAFDGQPSGYGSQRHNSRGSKPRQLGERRDRGDKSKWERKH</sequence>
<dbReference type="CDD" id="cd22249">
    <property type="entry name" value="UDM1_RNF168_RNF169-like"/>
    <property type="match status" value="1"/>
</dbReference>
<dbReference type="EMBL" id="CAXHTB010000018">
    <property type="protein sequence ID" value="CAL0324369.1"/>
    <property type="molecule type" value="Genomic_DNA"/>
</dbReference>
<feature type="compositionally biased region" description="Basic and acidic residues" evidence="2">
    <location>
        <begin position="2228"/>
        <end position="2245"/>
    </location>
</feature>
<reference evidence="3 4" key="1">
    <citation type="submission" date="2024-03" db="EMBL/GenBank/DDBJ databases">
        <authorList>
            <person name="Martinez-Hernandez J."/>
        </authorList>
    </citation>
    <scope>NUCLEOTIDE SEQUENCE [LARGE SCALE GENOMIC DNA]</scope>
</reference>
<evidence type="ECO:0000256" key="1">
    <source>
        <dbReference type="SAM" id="Coils"/>
    </source>
</evidence>
<keyword evidence="1" id="KW-0175">Coiled coil</keyword>
<feature type="coiled-coil region" evidence="1">
    <location>
        <begin position="1934"/>
        <end position="1963"/>
    </location>
</feature>
<dbReference type="InterPro" id="IPR016024">
    <property type="entry name" value="ARM-type_fold"/>
</dbReference>
<dbReference type="SUPFAM" id="SSF48371">
    <property type="entry name" value="ARM repeat"/>
    <property type="match status" value="1"/>
</dbReference>
<evidence type="ECO:0000313" key="3">
    <source>
        <dbReference type="EMBL" id="CAL0324369.1"/>
    </source>
</evidence>
<dbReference type="InterPro" id="IPR008979">
    <property type="entry name" value="Galactose-bd-like_sf"/>
</dbReference>
<evidence type="ECO:0000313" key="4">
    <source>
        <dbReference type="Proteomes" id="UP001497480"/>
    </source>
</evidence>
<dbReference type="SUPFAM" id="SSF49785">
    <property type="entry name" value="Galactose-binding domain-like"/>
    <property type="match status" value="1"/>
</dbReference>
<feature type="compositionally biased region" description="Basic and acidic residues" evidence="2">
    <location>
        <begin position="2072"/>
        <end position="2090"/>
    </location>
</feature>
<feature type="compositionally biased region" description="Polar residues" evidence="2">
    <location>
        <begin position="2134"/>
        <end position="2170"/>
    </location>
</feature>
<accession>A0AAV1XTS7</accession>
<dbReference type="PANTHER" id="PTHR35833:SF1">
    <property type="entry name" value="GALACTOSE-BINDING DOMAIN-CONTAINING PROTEIN"/>
    <property type="match status" value="1"/>
</dbReference>
<keyword evidence="4" id="KW-1185">Reference proteome</keyword>
<dbReference type="Proteomes" id="UP001497480">
    <property type="component" value="Unassembled WGS sequence"/>
</dbReference>
<feature type="region of interest" description="Disordered" evidence="2">
    <location>
        <begin position="2072"/>
        <end position="2245"/>
    </location>
</feature>
<feature type="compositionally biased region" description="Basic and acidic residues" evidence="2">
    <location>
        <begin position="2110"/>
        <end position="2121"/>
    </location>
</feature>
<dbReference type="PANTHER" id="PTHR35833">
    <property type="entry name" value="GALACTOSE-BINDING DOMAIN-LIKE, ARMADILLO-TYPE FOLD PROTEIN-RELATED"/>
    <property type="match status" value="1"/>
</dbReference>
<protein>
    <submittedName>
        <fullName evidence="3">Uncharacterized protein</fullName>
    </submittedName>
</protein>
<proteinExistence type="predicted"/>
<comment type="caution">
    <text evidence="3">The sequence shown here is derived from an EMBL/GenBank/DDBJ whole genome shotgun (WGS) entry which is preliminary data.</text>
</comment>
<gene>
    <name evidence="3" type="ORF">LLUT_LOCUS25429</name>
</gene>
<name>A0AAV1XTS7_LUPLU</name>
<dbReference type="Gene3D" id="2.60.120.260">
    <property type="entry name" value="Galactose-binding domain-like"/>
    <property type="match status" value="1"/>
</dbReference>
<organism evidence="3 4">
    <name type="scientific">Lupinus luteus</name>
    <name type="common">European yellow lupine</name>
    <dbReference type="NCBI Taxonomy" id="3873"/>
    <lineage>
        <taxon>Eukaryota</taxon>
        <taxon>Viridiplantae</taxon>
        <taxon>Streptophyta</taxon>
        <taxon>Embryophyta</taxon>
        <taxon>Tracheophyta</taxon>
        <taxon>Spermatophyta</taxon>
        <taxon>Magnoliopsida</taxon>
        <taxon>eudicotyledons</taxon>
        <taxon>Gunneridae</taxon>
        <taxon>Pentapetalae</taxon>
        <taxon>rosids</taxon>
        <taxon>fabids</taxon>
        <taxon>Fabales</taxon>
        <taxon>Fabaceae</taxon>
        <taxon>Papilionoideae</taxon>
        <taxon>50 kb inversion clade</taxon>
        <taxon>genistoids sensu lato</taxon>
        <taxon>core genistoids</taxon>
        <taxon>Genisteae</taxon>
        <taxon>Lupinus</taxon>
    </lineage>
</organism>
<evidence type="ECO:0000256" key="2">
    <source>
        <dbReference type="SAM" id="MobiDB-lite"/>
    </source>
</evidence>